<proteinExistence type="predicted"/>
<dbReference type="AlphaFoldDB" id="A0A6A5U359"/>
<name>A0A6A5U359_9PLEO</name>
<dbReference type="Proteomes" id="UP000800035">
    <property type="component" value="Unassembled WGS sequence"/>
</dbReference>
<sequence length="339" mass="38818">MSLANFTKLSQELQDQIWAEAAAIQYQQSVSPTCIADGQPESCTAPYAERQRQAFVGYDDLPDSTERQPLRLYIHASRHTDELRLGVNEFQTLVNRLPVATVCADARAQAVKLCRVRIQLMNLFRVVEDPMPDGKQILEPVFPFEQLKTVMVTTANHPEDGPEGFDSVDRLVDVISRVFGSCVEKIIWSTWWGSGSAMSDIYWPHTPQMGQLEIMDGRIIDQSGHGQPAHFMTPDHVLHIEPEVYKAEIDDSNKYYGRIYTWYDRRPIYWHCLKISELLGAASATSLLPRLQHIEVELHNSSWGKIYMVRLETTYKDGVIWVGRHNLHLGNFHRFFSSV</sequence>
<dbReference type="EMBL" id="ML976994">
    <property type="protein sequence ID" value="KAF1955587.1"/>
    <property type="molecule type" value="Genomic_DNA"/>
</dbReference>
<keyword evidence="2" id="KW-1185">Reference proteome</keyword>
<gene>
    <name evidence="1" type="ORF">CC80DRAFT_594308</name>
</gene>
<dbReference type="OrthoDB" id="3764745at2759"/>
<evidence type="ECO:0000313" key="1">
    <source>
        <dbReference type="EMBL" id="KAF1955587.1"/>
    </source>
</evidence>
<evidence type="ECO:0000313" key="2">
    <source>
        <dbReference type="Proteomes" id="UP000800035"/>
    </source>
</evidence>
<protein>
    <submittedName>
        <fullName evidence="1">Uncharacterized protein</fullName>
    </submittedName>
</protein>
<reference evidence="1" key="1">
    <citation type="journal article" date="2020" name="Stud. Mycol.">
        <title>101 Dothideomycetes genomes: a test case for predicting lifestyles and emergence of pathogens.</title>
        <authorList>
            <person name="Haridas S."/>
            <person name="Albert R."/>
            <person name="Binder M."/>
            <person name="Bloem J."/>
            <person name="Labutti K."/>
            <person name="Salamov A."/>
            <person name="Andreopoulos B."/>
            <person name="Baker S."/>
            <person name="Barry K."/>
            <person name="Bills G."/>
            <person name="Bluhm B."/>
            <person name="Cannon C."/>
            <person name="Castanera R."/>
            <person name="Culley D."/>
            <person name="Daum C."/>
            <person name="Ezra D."/>
            <person name="Gonzalez J."/>
            <person name="Henrissat B."/>
            <person name="Kuo A."/>
            <person name="Liang C."/>
            <person name="Lipzen A."/>
            <person name="Lutzoni F."/>
            <person name="Magnuson J."/>
            <person name="Mondo S."/>
            <person name="Nolan M."/>
            <person name="Ohm R."/>
            <person name="Pangilinan J."/>
            <person name="Park H.-J."/>
            <person name="Ramirez L."/>
            <person name="Alfaro M."/>
            <person name="Sun H."/>
            <person name="Tritt A."/>
            <person name="Yoshinaga Y."/>
            <person name="Zwiers L.-H."/>
            <person name="Turgeon B."/>
            <person name="Goodwin S."/>
            <person name="Spatafora J."/>
            <person name="Crous P."/>
            <person name="Grigoriev I."/>
        </authorList>
    </citation>
    <scope>NUCLEOTIDE SEQUENCE</scope>
    <source>
        <strain evidence="1">CBS 675.92</strain>
    </source>
</reference>
<organism evidence="1 2">
    <name type="scientific">Byssothecium circinans</name>
    <dbReference type="NCBI Taxonomy" id="147558"/>
    <lineage>
        <taxon>Eukaryota</taxon>
        <taxon>Fungi</taxon>
        <taxon>Dikarya</taxon>
        <taxon>Ascomycota</taxon>
        <taxon>Pezizomycotina</taxon>
        <taxon>Dothideomycetes</taxon>
        <taxon>Pleosporomycetidae</taxon>
        <taxon>Pleosporales</taxon>
        <taxon>Massarineae</taxon>
        <taxon>Massarinaceae</taxon>
        <taxon>Byssothecium</taxon>
    </lineage>
</organism>
<accession>A0A6A5U359</accession>